<organism evidence="8 9">
    <name type="scientific">Thalictrum thalictroides</name>
    <name type="common">Rue-anemone</name>
    <name type="synonym">Anemone thalictroides</name>
    <dbReference type="NCBI Taxonomy" id="46969"/>
    <lineage>
        <taxon>Eukaryota</taxon>
        <taxon>Viridiplantae</taxon>
        <taxon>Streptophyta</taxon>
        <taxon>Embryophyta</taxon>
        <taxon>Tracheophyta</taxon>
        <taxon>Spermatophyta</taxon>
        <taxon>Magnoliopsida</taxon>
        <taxon>Ranunculales</taxon>
        <taxon>Ranunculaceae</taxon>
        <taxon>Thalictroideae</taxon>
        <taxon>Thalictrum</taxon>
    </lineage>
</organism>
<evidence type="ECO:0000256" key="6">
    <source>
        <dbReference type="ARBA" id="ARBA00023136"/>
    </source>
</evidence>
<keyword evidence="6 7" id="KW-0472">Membrane</keyword>
<comment type="subcellular location">
    <subcellularLocation>
        <location evidence="2">Membrane</location>
        <topology evidence="2">Multi-pass membrane protein</topology>
    </subcellularLocation>
    <subcellularLocation>
        <location evidence="1">Plastid</location>
        <location evidence="1">Chloroplast envelope</location>
    </subcellularLocation>
</comment>
<dbReference type="Pfam" id="PF01758">
    <property type="entry name" value="SBF"/>
    <property type="match status" value="1"/>
</dbReference>
<proteinExistence type="inferred from homology"/>
<evidence type="ECO:0000256" key="1">
    <source>
        <dbReference type="ARBA" id="ARBA00004119"/>
    </source>
</evidence>
<feature type="transmembrane region" description="Helical" evidence="7">
    <location>
        <begin position="329"/>
        <end position="349"/>
    </location>
</feature>
<evidence type="ECO:0000256" key="5">
    <source>
        <dbReference type="ARBA" id="ARBA00022989"/>
    </source>
</evidence>
<evidence type="ECO:0000256" key="2">
    <source>
        <dbReference type="ARBA" id="ARBA00004141"/>
    </source>
</evidence>
<comment type="similarity">
    <text evidence="3">Belongs to the bile acid:sodium symporter (BASS) (TC 2.A.28) family.</text>
</comment>
<dbReference type="OrthoDB" id="203097at2759"/>
<name>A0A7J6VTM9_THATH</name>
<evidence type="ECO:0000313" key="8">
    <source>
        <dbReference type="EMBL" id="KAF5187938.1"/>
    </source>
</evidence>
<dbReference type="Proteomes" id="UP000554482">
    <property type="component" value="Unassembled WGS sequence"/>
</dbReference>
<dbReference type="PANTHER" id="PTHR10361:SF28">
    <property type="entry name" value="P3 PROTEIN-RELATED"/>
    <property type="match status" value="1"/>
</dbReference>
<feature type="transmembrane region" description="Helical" evidence="7">
    <location>
        <begin position="203"/>
        <end position="224"/>
    </location>
</feature>
<sequence>MQSSLFNNGKAVSFIVDGEAKPHKPTSKTNTKSLLLSNPKLSSPLTFQPIPSSLSILKSTSQTNLTKPHFFQTTTNKYIPPLYSANSDSITTNEGGDGSGRSLRGRGWIELVGEVLSTAFPIWVALGCFLGLVKPNSFYWIQPQLTIIGITITMLGMGMTLTFDDWKGALAMPKEVVAGFVLQYSVMPLSGFFVSKLLRLPSYYAAGLILVACCPGGTASNIVTYLARGNVALSVLMTAASTLSAVVMTPFLTAKLAGQFVAVDAAGLLVSTLQVVLLPVLFGALLNQYCRSLVNVVSPLMPPIAVVTVALLCGNAISRNASAILMSGHQVVLAVCLLHASGFFFGYVLSRFLGIDVSSSRTISIEVGMQNSVLGLVLAGQHFGDPLTAVPCAVSSVCHSIFGSLLAGIWRYNTPKHKQD</sequence>
<comment type="caution">
    <text evidence="8">The sequence shown here is derived from an EMBL/GenBank/DDBJ whole genome shotgun (WGS) entry which is preliminary data.</text>
</comment>
<protein>
    <submittedName>
        <fullName evidence="8">Sodium/bile acid cotransporter</fullName>
    </submittedName>
</protein>
<dbReference type="GO" id="GO:0016020">
    <property type="term" value="C:membrane"/>
    <property type="evidence" value="ECO:0007669"/>
    <property type="project" value="UniProtKB-SubCell"/>
</dbReference>
<keyword evidence="9" id="KW-1185">Reference proteome</keyword>
<feature type="transmembrane region" description="Helical" evidence="7">
    <location>
        <begin position="111"/>
        <end position="133"/>
    </location>
</feature>
<evidence type="ECO:0000256" key="3">
    <source>
        <dbReference type="ARBA" id="ARBA00006528"/>
    </source>
</evidence>
<keyword evidence="5 7" id="KW-1133">Transmembrane helix</keyword>
<feature type="transmembrane region" description="Helical" evidence="7">
    <location>
        <begin position="265"/>
        <end position="286"/>
    </location>
</feature>
<feature type="transmembrane region" description="Helical" evidence="7">
    <location>
        <begin position="293"/>
        <end position="317"/>
    </location>
</feature>
<evidence type="ECO:0000256" key="4">
    <source>
        <dbReference type="ARBA" id="ARBA00022692"/>
    </source>
</evidence>
<dbReference type="Gene3D" id="1.20.1530.20">
    <property type="match status" value="1"/>
</dbReference>
<keyword evidence="4 7" id="KW-0812">Transmembrane</keyword>
<accession>A0A7J6VTM9</accession>
<evidence type="ECO:0000313" key="9">
    <source>
        <dbReference type="Proteomes" id="UP000554482"/>
    </source>
</evidence>
<dbReference type="PANTHER" id="PTHR10361">
    <property type="entry name" value="SODIUM-BILE ACID COTRANSPORTER"/>
    <property type="match status" value="1"/>
</dbReference>
<reference evidence="8 9" key="1">
    <citation type="submission" date="2020-06" db="EMBL/GenBank/DDBJ databases">
        <title>Transcriptomic and genomic resources for Thalictrum thalictroides and T. hernandezii: Facilitating candidate gene discovery in an emerging model plant lineage.</title>
        <authorList>
            <person name="Arias T."/>
            <person name="Riano-Pachon D.M."/>
            <person name="Di Stilio V.S."/>
        </authorList>
    </citation>
    <scope>NUCLEOTIDE SEQUENCE [LARGE SCALE GENOMIC DNA]</scope>
    <source>
        <strain evidence="9">cv. WT478/WT964</strain>
        <tissue evidence="8">Leaves</tissue>
    </source>
</reference>
<dbReference type="InterPro" id="IPR038770">
    <property type="entry name" value="Na+/solute_symporter_sf"/>
</dbReference>
<dbReference type="InterPro" id="IPR002657">
    <property type="entry name" value="BilAc:Na_symport/Acr3"/>
</dbReference>
<dbReference type="GO" id="GO:0009941">
    <property type="term" value="C:chloroplast envelope"/>
    <property type="evidence" value="ECO:0007669"/>
    <property type="project" value="UniProtKB-SubCell"/>
</dbReference>
<evidence type="ECO:0000256" key="7">
    <source>
        <dbReference type="SAM" id="Phobius"/>
    </source>
</evidence>
<gene>
    <name evidence="8" type="ORF">FRX31_022475</name>
</gene>
<feature type="transmembrane region" description="Helical" evidence="7">
    <location>
        <begin position="231"/>
        <end position="253"/>
    </location>
</feature>
<dbReference type="InterPro" id="IPR004710">
    <property type="entry name" value="Bilac:Na_transpt"/>
</dbReference>
<dbReference type="EMBL" id="JABWDY010027372">
    <property type="protein sequence ID" value="KAF5187938.1"/>
    <property type="molecule type" value="Genomic_DNA"/>
</dbReference>
<feature type="transmembrane region" description="Helical" evidence="7">
    <location>
        <begin position="176"/>
        <end position="197"/>
    </location>
</feature>
<feature type="transmembrane region" description="Helical" evidence="7">
    <location>
        <begin position="145"/>
        <end position="164"/>
    </location>
</feature>
<dbReference type="AlphaFoldDB" id="A0A7J6VTM9"/>